<dbReference type="AlphaFoldDB" id="A0A7W6J6K5"/>
<feature type="domain" description="DUF1214" evidence="1">
    <location>
        <begin position="73"/>
        <end position="171"/>
    </location>
</feature>
<dbReference type="Gene3D" id="2.60.120.600">
    <property type="entry name" value="Domain of unknown function DUF1214, C-terminal domain"/>
    <property type="match status" value="1"/>
</dbReference>
<name>A0A7W6J6K5_9HYPH</name>
<dbReference type="InterPro" id="IPR012038">
    <property type="entry name" value="UCP009471"/>
</dbReference>
<proteinExistence type="predicted"/>
<protein>
    <recommendedName>
        <fullName evidence="1">DUF1214 domain-containing protein</fullName>
    </recommendedName>
</protein>
<accession>A0A7W6J6K5</accession>
<dbReference type="Proteomes" id="UP000528286">
    <property type="component" value="Unassembled WGS sequence"/>
</dbReference>
<dbReference type="EMBL" id="JACIEZ010000005">
    <property type="protein sequence ID" value="MBB4065746.1"/>
    <property type="molecule type" value="Genomic_DNA"/>
</dbReference>
<dbReference type="InterPro" id="IPR037049">
    <property type="entry name" value="DUF1214_C_sf"/>
</dbReference>
<dbReference type="PIRSF" id="PIRSF009471">
    <property type="entry name" value="UCP009471"/>
    <property type="match status" value="1"/>
</dbReference>
<sequence length="195" mass="20431">MFRVPLLVAITLAIAFAGGIVSTLKLLEATAGFGSIRLGAWQAFPDAQTSAADPYARAHRAKGGRLLYGSAEGLVFQADEDDDGNRLDAACTYVMAGQTPIARAWTLYIARPDGGAGLAADGRPNGLNSFIVARKADSTFEVTLSREAQAGNWLALPQAGPFRLVLTLLDTPTAGSSGLIDLAMPTLQKRECAHG</sequence>
<keyword evidence="3" id="KW-1185">Reference proteome</keyword>
<gene>
    <name evidence="2" type="ORF">GGR23_002953</name>
</gene>
<reference evidence="2 3" key="1">
    <citation type="submission" date="2020-08" db="EMBL/GenBank/DDBJ databases">
        <title>Genomic Encyclopedia of Type Strains, Phase IV (KMG-IV): sequencing the most valuable type-strain genomes for metagenomic binning, comparative biology and taxonomic classification.</title>
        <authorList>
            <person name="Goeker M."/>
        </authorList>
    </citation>
    <scope>NUCLEOTIDE SEQUENCE [LARGE SCALE GENOMIC DNA]</scope>
    <source>
        <strain evidence="2 3">DSM 29853</strain>
    </source>
</reference>
<evidence type="ECO:0000313" key="3">
    <source>
        <dbReference type="Proteomes" id="UP000528286"/>
    </source>
</evidence>
<organism evidence="2 3">
    <name type="scientific">Gellertiella hungarica</name>
    <dbReference type="NCBI Taxonomy" id="1572859"/>
    <lineage>
        <taxon>Bacteria</taxon>
        <taxon>Pseudomonadati</taxon>
        <taxon>Pseudomonadota</taxon>
        <taxon>Alphaproteobacteria</taxon>
        <taxon>Hyphomicrobiales</taxon>
        <taxon>Rhizobiaceae</taxon>
        <taxon>Gellertiella</taxon>
    </lineage>
</organism>
<dbReference type="RefSeq" id="WP_183367025.1">
    <property type="nucleotide sequence ID" value="NZ_JACIEZ010000005.1"/>
</dbReference>
<dbReference type="Pfam" id="PF06742">
    <property type="entry name" value="DUF1214"/>
    <property type="match status" value="1"/>
</dbReference>
<evidence type="ECO:0000259" key="1">
    <source>
        <dbReference type="Pfam" id="PF06742"/>
    </source>
</evidence>
<dbReference type="SUPFAM" id="SSF160935">
    <property type="entry name" value="VPA0735-like"/>
    <property type="match status" value="1"/>
</dbReference>
<comment type="caution">
    <text evidence="2">The sequence shown here is derived from an EMBL/GenBank/DDBJ whole genome shotgun (WGS) entry which is preliminary data.</text>
</comment>
<evidence type="ECO:0000313" key="2">
    <source>
        <dbReference type="EMBL" id="MBB4065746.1"/>
    </source>
</evidence>
<dbReference type="InterPro" id="IPR010621">
    <property type="entry name" value="DUF1214"/>
</dbReference>